<dbReference type="Proteomes" id="UP000654913">
    <property type="component" value="Chromosome 1"/>
</dbReference>
<dbReference type="EMBL" id="AP024443">
    <property type="protein sequence ID" value="BCS17535.1"/>
    <property type="molecule type" value="Genomic_DNA"/>
</dbReference>
<reference evidence="2" key="2">
    <citation type="submission" date="2021-02" db="EMBL/GenBank/DDBJ databases">
        <title>Aspergillus puulaauensis MK2 genome sequence.</title>
        <authorList>
            <person name="Futagami T."/>
            <person name="Mori K."/>
            <person name="Kadooka C."/>
            <person name="Tanaka T."/>
        </authorList>
    </citation>
    <scope>NUCLEOTIDE SEQUENCE</scope>
    <source>
        <strain evidence="2">MK2</strain>
    </source>
</reference>
<dbReference type="GO" id="GO:0003700">
    <property type="term" value="F:DNA-binding transcription factor activity"/>
    <property type="evidence" value="ECO:0007669"/>
    <property type="project" value="InterPro"/>
</dbReference>
<dbReference type="CDD" id="cd14688">
    <property type="entry name" value="bZIP_YAP"/>
    <property type="match status" value="1"/>
</dbReference>
<keyword evidence="3" id="KW-1185">Reference proteome</keyword>
<dbReference type="InterPro" id="IPR046347">
    <property type="entry name" value="bZIP_sf"/>
</dbReference>
<reference evidence="2" key="1">
    <citation type="submission" date="2021-01" db="EMBL/GenBank/DDBJ databases">
        <authorList>
            <consortium name="Aspergillus puulaauensis MK2 genome sequencing consortium"/>
            <person name="Kazuki M."/>
            <person name="Futagami T."/>
        </authorList>
    </citation>
    <scope>NUCLEOTIDE SEQUENCE</scope>
    <source>
        <strain evidence="2">MK2</strain>
    </source>
</reference>
<dbReference type="Gene3D" id="1.20.5.170">
    <property type="match status" value="1"/>
</dbReference>
<dbReference type="PANTHER" id="PTHR40618">
    <property type="entry name" value="B-ZIP TRANSCRIPTION FACTOR (EUROFUNG)-RELATED"/>
    <property type="match status" value="1"/>
</dbReference>
<evidence type="ECO:0000313" key="2">
    <source>
        <dbReference type="EMBL" id="BCS17535.1"/>
    </source>
</evidence>
<evidence type="ECO:0000256" key="1">
    <source>
        <dbReference type="SAM" id="MobiDB-lite"/>
    </source>
</evidence>
<organism evidence="2 3">
    <name type="scientific">Aspergillus puulaauensis</name>
    <dbReference type="NCBI Taxonomy" id="1220207"/>
    <lineage>
        <taxon>Eukaryota</taxon>
        <taxon>Fungi</taxon>
        <taxon>Dikarya</taxon>
        <taxon>Ascomycota</taxon>
        <taxon>Pezizomycotina</taxon>
        <taxon>Eurotiomycetes</taxon>
        <taxon>Eurotiomycetidae</taxon>
        <taxon>Eurotiales</taxon>
        <taxon>Aspergillaceae</taxon>
        <taxon>Aspergillus</taxon>
    </lineage>
</organism>
<dbReference type="OrthoDB" id="545169at2759"/>
<feature type="region of interest" description="Disordered" evidence="1">
    <location>
        <begin position="20"/>
        <end position="55"/>
    </location>
</feature>
<dbReference type="GeneID" id="64967540"/>
<evidence type="ECO:0008006" key="4">
    <source>
        <dbReference type="Google" id="ProtNLM"/>
    </source>
</evidence>
<sequence>MADNLSQTLSARCFLPNGKTRVGRALHAPRSSSPPDAGKKRGRPRMAPDADTSRLDRRAQIRYAQRTYRHKKDVMYRNMETRLAELEGAMGRLSDSIADFHDMAVESDLHVTHPQLFEHLSVTLSYAKRVTPGIENESPKDLDLPTIIPTGTNSRDPSSFGYIVNRRDDMDCEILLNDTQNLAPEPNRPQKNQVFWPLPGISSHTYSFQERDPSRMLQRYCLEHIYRLFTDPRSDPEEFYRVFRLVPCVKYKEKMSRYLFCLVRSNSHEPLEIPALPFYCIGGAGTHYPEVKDGKPVYPERMRLPRRALGNVVSLCSDENISSIDRGELLRLAGLDGAWLDCRDVIGYLDEKGILDRNGPKSTQAKEGAEQASWTLDVDGFFQSILASMVVLGRSPGFRFTDVETAFTTNVRYDSK</sequence>
<dbReference type="KEGG" id="apuu:APUU_10363S"/>
<name>A0A7R7XAA2_9EURO</name>
<dbReference type="RefSeq" id="XP_041549729.1">
    <property type="nucleotide sequence ID" value="XM_041699963.1"/>
</dbReference>
<feature type="compositionally biased region" description="Basic and acidic residues" evidence="1">
    <location>
        <begin position="46"/>
        <end position="55"/>
    </location>
</feature>
<protein>
    <recommendedName>
        <fullName evidence="4">BZIP domain-containing protein</fullName>
    </recommendedName>
</protein>
<dbReference type="PANTHER" id="PTHR40618:SF1">
    <property type="entry name" value="B-ZIP TRANSCRIPTION FACTOR (EUROFUNG)"/>
    <property type="match status" value="1"/>
</dbReference>
<proteinExistence type="predicted"/>
<evidence type="ECO:0000313" key="3">
    <source>
        <dbReference type="Proteomes" id="UP000654913"/>
    </source>
</evidence>
<dbReference type="AlphaFoldDB" id="A0A7R7XAA2"/>
<gene>
    <name evidence="2" type="ORF">APUU_10363S</name>
</gene>
<dbReference type="SUPFAM" id="SSF57959">
    <property type="entry name" value="Leucine zipper domain"/>
    <property type="match status" value="1"/>
</dbReference>
<accession>A0A7R7XAA2</accession>